<evidence type="ECO:0000313" key="2">
    <source>
        <dbReference type="EMBL" id="CAA9331869.1"/>
    </source>
</evidence>
<proteinExistence type="predicted"/>
<dbReference type="InterPro" id="IPR037401">
    <property type="entry name" value="SnoaL-like"/>
</dbReference>
<accession>A0A6J4LFL0</accession>
<name>A0A6J4LFL0_9CYAN</name>
<reference evidence="2" key="1">
    <citation type="submission" date="2020-02" db="EMBL/GenBank/DDBJ databases">
        <authorList>
            <person name="Meier V. D."/>
        </authorList>
    </citation>
    <scope>NUCLEOTIDE SEQUENCE</scope>
    <source>
        <strain evidence="2">AVDCRST_MAG84</strain>
    </source>
</reference>
<feature type="domain" description="SnoaL-like" evidence="1">
    <location>
        <begin position="11"/>
        <end position="134"/>
    </location>
</feature>
<dbReference type="Gene3D" id="3.10.450.50">
    <property type="match status" value="1"/>
</dbReference>
<dbReference type="EMBL" id="CADCTZ010000311">
    <property type="protein sequence ID" value="CAA9331869.1"/>
    <property type="molecule type" value="Genomic_DNA"/>
</dbReference>
<organism evidence="2">
    <name type="scientific">uncultured Microcoleus sp</name>
    <dbReference type="NCBI Taxonomy" id="259945"/>
    <lineage>
        <taxon>Bacteria</taxon>
        <taxon>Bacillati</taxon>
        <taxon>Cyanobacteriota</taxon>
        <taxon>Cyanophyceae</taxon>
        <taxon>Oscillatoriophycideae</taxon>
        <taxon>Oscillatoriales</taxon>
        <taxon>Microcoleaceae</taxon>
        <taxon>Microcoleus</taxon>
        <taxon>environmental samples</taxon>
    </lineage>
</organism>
<dbReference type="InterPro" id="IPR032710">
    <property type="entry name" value="NTF2-like_dom_sf"/>
</dbReference>
<sequence length="158" mass="18206">MYELPDIRWIIDRTAVVDTIVAFANAIDAQDWQKLRSHLADEIDIDYSEFRGETPRRVTAEEYIKQRVEGLAGLRTLHVSTNHEVTIKRDAAKCKSVYRIYRLDPDRESGQNRLDTGGNYFHSLIQTDRHWLITGIKQTVVIVSGNTQVHGALRDRSQ</sequence>
<dbReference type="Pfam" id="PF13577">
    <property type="entry name" value="SnoaL_4"/>
    <property type="match status" value="1"/>
</dbReference>
<protein>
    <recommendedName>
        <fullName evidence="1">SnoaL-like domain-containing protein</fullName>
    </recommendedName>
</protein>
<evidence type="ECO:0000259" key="1">
    <source>
        <dbReference type="Pfam" id="PF13577"/>
    </source>
</evidence>
<dbReference type="SUPFAM" id="SSF54427">
    <property type="entry name" value="NTF2-like"/>
    <property type="match status" value="1"/>
</dbReference>
<gene>
    <name evidence="2" type="ORF">AVDCRST_MAG84-1887</name>
</gene>
<dbReference type="AlphaFoldDB" id="A0A6J4LFL0"/>